<accession>A0A1G2CFP7</accession>
<proteinExistence type="predicted"/>
<organism evidence="4 5">
    <name type="scientific">Candidatus Liptonbacteria bacterium RIFCSPLOWO2_01_FULL_52_25</name>
    <dbReference type="NCBI Taxonomy" id="1798650"/>
    <lineage>
        <taxon>Bacteria</taxon>
        <taxon>Candidatus Liptoniibacteriota</taxon>
    </lineage>
</organism>
<sequence>MAIIIKPKSLKLIAVSVIALVVLIWVGIQKPDTNETPVSPIVEPQLSAPLPASEPTPATPGATPTPSPAATKPTPASAPTPSPIKPLANLTAPPAGAKWIFSKNNIIQWSKEVGFKGEIYLVNAADNSIAGWILQETGIRQTSYTWNTRDVYVGATNPSKTTIAKGDYVVVLKFNTNPATEARSQRFSIVYENEVQIPSYTLTIQNYTFSPTSLVVKRGDKIVFTNTDSVTHEITLQTFPKTVIAPGASVTFDTSPLGTGPHNFYSETYSTLKITVTVQ</sequence>
<dbReference type="SUPFAM" id="SSF49503">
    <property type="entry name" value="Cupredoxins"/>
    <property type="match status" value="1"/>
</dbReference>
<dbReference type="EMBL" id="MHLA01000014">
    <property type="protein sequence ID" value="OGY99569.1"/>
    <property type="molecule type" value="Genomic_DNA"/>
</dbReference>
<feature type="domain" description="EfeO-type cupredoxin-like" evidence="3">
    <location>
        <begin position="197"/>
        <end position="277"/>
    </location>
</feature>
<protein>
    <recommendedName>
        <fullName evidence="3">EfeO-type cupredoxin-like domain-containing protein</fullName>
    </recommendedName>
</protein>
<feature type="transmembrane region" description="Helical" evidence="2">
    <location>
        <begin position="12"/>
        <end position="28"/>
    </location>
</feature>
<dbReference type="Pfam" id="PF13473">
    <property type="entry name" value="Cupredoxin_1"/>
    <property type="match status" value="1"/>
</dbReference>
<evidence type="ECO:0000256" key="1">
    <source>
        <dbReference type="SAM" id="MobiDB-lite"/>
    </source>
</evidence>
<feature type="region of interest" description="Disordered" evidence="1">
    <location>
        <begin position="36"/>
        <end position="87"/>
    </location>
</feature>
<dbReference type="Proteomes" id="UP000178880">
    <property type="component" value="Unassembled WGS sequence"/>
</dbReference>
<gene>
    <name evidence="4" type="ORF">A2945_02905</name>
</gene>
<evidence type="ECO:0000313" key="4">
    <source>
        <dbReference type="EMBL" id="OGY99569.1"/>
    </source>
</evidence>
<keyword evidence="2" id="KW-1133">Transmembrane helix</keyword>
<feature type="compositionally biased region" description="Pro residues" evidence="1">
    <location>
        <begin position="52"/>
        <end position="67"/>
    </location>
</feature>
<dbReference type="PANTHER" id="PTHR36507">
    <property type="entry name" value="BLL1555 PROTEIN"/>
    <property type="match status" value="1"/>
</dbReference>
<dbReference type="PANTHER" id="PTHR36507:SF1">
    <property type="entry name" value="BLL1555 PROTEIN"/>
    <property type="match status" value="1"/>
</dbReference>
<evidence type="ECO:0000256" key="2">
    <source>
        <dbReference type="SAM" id="Phobius"/>
    </source>
</evidence>
<dbReference type="InterPro" id="IPR008972">
    <property type="entry name" value="Cupredoxin"/>
</dbReference>
<dbReference type="STRING" id="1798650.A2945_02905"/>
<comment type="caution">
    <text evidence="4">The sequence shown here is derived from an EMBL/GenBank/DDBJ whole genome shotgun (WGS) entry which is preliminary data.</text>
</comment>
<dbReference type="AlphaFoldDB" id="A0A1G2CFP7"/>
<keyword evidence="2" id="KW-0472">Membrane</keyword>
<evidence type="ECO:0000313" key="5">
    <source>
        <dbReference type="Proteomes" id="UP000178880"/>
    </source>
</evidence>
<dbReference type="InterPro" id="IPR028096">
    <property type="entry name" value="EfeO_Cupredoxin"/>
</dbReference>
<name>A0A1G2CFP7_9BACT</name>
<evidence type="ECO:0000259" key="3">
    <source>
        <dbReference type="Pfam" id="PF13473"/>
    </source>
</evidence>
<dbReference type="InterPro" id="IPR052721">
    <property type="entry name" value="ET_Amicyanin"/>
</dbReference>
<reference evidence="4 5" key="1">
    <citation type="journal article" date="2016" name="Nat. Commun.">
        <title>Thousands of microbial genomes shed light on interconnected biogeochemical processes in an aquifer system.</title>
        <authorList>
            <person name="Anantharaman K."/>
            <person name="Brown C.T."/>
            <person name="Hug L.A."/>
            <person name="Sharon I."/>
            <person name="Castelle C.J."/>
            <person name="Probst A.J."/>
            <person name="Thomas B.C."/>
            <person name="Singh A."/>
            <person name="Wilkins M.J."/>
            <person name="Karaoz U."/>
            <person name="Brodie E.L."/>
            <person name="Williams K.H."/>
            <person name="Hubbard S.S."/>
            <person name="Banfield J.F."/>
        </authorList>
    </citation>
    <scope>NUCLEOTIDE SEQUENCE [LARGE SCALE GENOMIC DNA]</scope>
</reference>
<dbReference type="Gene3D" id="2.60.40.420">
    <property type="entry name" value="Cupredoxins - blue copper proteins"/>
    <property type="match status" value="1"/>
</dbReference>
<keyword evidence="2" id="KW-0812">Transmembrane</keyword>